<reference evidence="2 3" key="1">
    <citation type="submission" date="2024-04" db="EMBL/GenBank/DDBJ databases">
        <title>Tritrichomonas musculus Genome.</title>
        <authorList>
            <person name="Alves-Ferreira E."/>
            <person name="Grigg M."/>
            <person name="Lorenzi H."/>
            <person name="Galac M."/>
        </authorList>
    </citation>
    <scope>NUCLEOTIDE SEQUENCE [LARGE SCALE GENOMIC DNA]</scope>
    <source>
        <strain evidence="2 3">EAF2021</strain>
    </source>
</reference>
<comment type="caution">
    <text evidence="2">The sequence shown here is derived from an EMBL/GenBank/DDBJ whole genome shotgun (WGS) entry which is preliminary data.</text>
</comment>
<dbReference type="InterPro" id="IPR011009">
    <property type="entry name" value="Kinase-like_dom_sf"/>
</dbReference>
<feature type="domain" description="Protein kinase" evidence="1">
    <location>
        <begin position="77"/>
        <end position="339"/>
    </location>
</feature>
<dbReference type="PROSITE" id="PS50011">
    <property type="entry name" value="PROTEIN_KINASE_DOM"/>
    <property type="match status" value="1"/>
</dbReference>
<organism evidence="2 3">
    <name type="scientific">Tritrichomonas musculus</name>
    <dbReference type="NCBI Taxonomy" id="1915356"/>
    <lineage>
        <taxon>Eukaryota</taxon>
        <taxon>Metamonada</taxon>
        <taxon>Parabasalia</taxon>
        <taxon>Tritrichomonadida</taxon>
        <taxon>Tritrichomonadidae</taxon>
        <taxon>Tritrichomonas</taxon>
    </lineage>
</organism>
<dbReference type="PROSITE" id="PS00108">
    <property type="entry name" value="PROTEIN_KINASE_ST"/>
    <property type="match status" value="1"/>
</dbReference>
<dbReference type="EMBL" id="JAPFFF010000009">
    <property type="protein sequence ID" value="KAK8881980.1"/>
    <property type="molecule type" value="Genomic_DNA"/>
</dbReference>
<dbReference type="Pfam" id="PF00069">
    <property type="entry name" value="Pkinase"/>
    <property type="match status" value="1"/>
</dbReference>
<dbReference type="Gene3D" id="1.10.510.10">
    <property type="entry name" value="Transferase(Phosphotransferase) domain 1"/>
    <property type="match status" value="1"/>
</dbReference>
<name>A0ABR2JT66_9EUKA</name>
<evidence type="ECO:0000313" key="3">
    <source>
        <dbReference type="Proteomes" id="UP001470230"/>
    </source>
</evidence>
<evidence type="ECO:0000259" key="1">
    <source>
        <dbReference type="PROSITE" id="PS50011"/>
    </source>
</evidence>
<proteinExistence type="predicted"/>
<accession>A0ABR2JT66</accession>
<evidence type="ECO:0000313" key="2">
    <source>
        <dbReference type="EMBL" id="KAK8881980.1"/>
    </source>
</evidence>
<dbReference type="InterPro" id="IPR000719">
    <property type="entry name" value="Prot_kinase_dom"/>
</dbReference>
<dbReference type="PANTHER" id="PTHR24347">
    <property type="entry name" value="SERINE/THREONINE-PROTEIN KINASE"/>
    <property type="match status" value="1"/>
</dbReference>
<protein>
    <recommendedName>
        <fullName evidence="1">Protein kinase domain-containing protein</fullName>
    </recommendedName>
</protein>
<gene>
    <name evidence="2" type="ORF">M9Y10_044619</name>
</gene>
<dbReference type="SMART" id="SM00220">
    <property type="entry name" value="S_TKc"/>
    <property type="match status" value="1"/>
</dbReference>
<dbReference type="Proteomes" id="UP001470230">
    <property type="component" value="Unassembled WGS sequence"/>
</dbReference>
<sequence>MGILLDSTVSRHTEENELLQNHSLGEFNEHPFLISIDNPINRFCDDFVSYLNEDLLKNDSKPETRLCVQEQISIDGYTVKGLIGVGAEAIVYEGIENETSTSVAIKVYKRVEHMGNGVPREVEISNRLDHPNIIKIQKCFEIQRQHENSFVGIMPLATYGTFGDIIPESPVLTVSMAIEFLSQIGSVLDYMHSNNIIHHDIKPGNILIFENGFALSDFSVSVILNDEKQMLTDRFGTSFFIAPEISRNSYSPKPTDMWSLGITVYVLIFGKMPFNLSQLTEPSTLPEFMRVTDNVMPYELAFPDWPVIPNELKDIISGLLIKDPDQRMTAKELVSNPWMKEKNEEWNELMNFLQEKDEIIDSPISV</sequence>
<dbReference type="Gene3D" id="3.30.200.20">
    <property type="entry name" value="Phosphorylase Kinase, domain 1"/>
    <property type="match status" value="1"/>
</dbReference>
<dbReference type="SUPFAM" id="SSF56112">
    <property type="entry name" value="Protein kinase-like (PK-like)"/>
    <property type="match status" value="1"/>
</dbReference>
<dbReference type="InterPro" id="IPR008271">
    <property type="entry name" value="Ser/Thr_kinase_AS"/>
</dbReference>
<keyword evidence="3" id="KW-1185">Reference proteome</keyword>